<organism evidence="1">
    <name type="scientific">Anguilla anguilla</name>
    <name type="common">European freshwater eel</name>
    <name type="synonym">Muraena anguilla</name>
    <dbReference type="NCBI Taxonomy" id="7936"/>
    <lineage>
        <taxon>Eukaryota</taxon>
        <taxon>Metazoa</taxon>
        <taxon>Chordata</taxon>
        <taxon>Craniata</taxon>
        <taxon>Vertebrata</taxon>
        <taxon>Euteleostomi</taxon>
        <taxon>Actinopterygii</taxon>
        <taxon>Neopterygii</taxon>
        <taxon>Teleostei</taxon>
        <taxon>Anguilliformes</taxon>
        <taxon>Anguillidae</taxon>
        <taxon>Anguilla</taxon>
    </lineage>
</organism>
<dbReference type="EMBL" id="GBXM01014042">
    <property type="protein sequence ID" value="JAH94535.1"/>
    <property type="molecule type" value="Transcribed_RNA"/>
</dbReference>
<dbReference type="AlphaFoldDB" id="A0A0E9WY35"/>
<sequence>MSECKISHCMLMIYPISLLVAKVPIRLVFSTFFGPPPRIKYIHGTCSSCPLPDFLHCTFVTLVSDLYTKCNIRQREPE</sequence>
<evidence type="ECO:0000313" key="1">
    <source>
        <dbReference type="EMBL" id="JAH94535.1"/>
    </source>
</evidence>
<name>A0A0E9WY35_ANGAN</name>
<proteinExistence type="predicted"/>
<reference evidence="1" key="2">
    <citation type="journal article" date="2015" name="Fish Shellfish Immunol.">
        <title>Early steps in the European eel (Anguilla anguilla)-Vibrio vulnificus interaction in the gills: Role of the RtxA13 toxin.</title>
        <authorList>
            <person name="Callol A."/>
            <person name="Pajuelo D."/>
            <person name="Ebbesson L."/>
            <person name="Teles M."/>
            <person name="MacKenzie S."/>
            <person name="Amaro C."/>
        </authorList>
    </citation>
    <scope>NUCLEOTIDE SEQUENCE</scope>
</reference>
<protein>
    <submittedName>
        <fullName evidence="1">Uncharacterized protein</fullName>
    </submittedName>
</protein>
<accession>A0A0E9WY35</accession>
<reference evidence="1" key="1">
    <citation type="submission" date="2014-11" db="EMBL/GenBank/DDBJ databases">
        <authorList>
            <person name="Amaro Gonzalez C."/>
        </authorList>
    </citation>
    <scope>NUCLEOTIDE SEQUENCE</scope>
</reference>